<feature type="region of interest" description="Disordered" evidence="1">
    <location>
        <begin position="722"/>
        <end position="748"/>
    </location>
</feature>
<dbReference type="Proteomes" id="UP000504636">
    <property type="component" value="Unplaced"/>
</dbReference>
<evidence type="ECO:0000259" key="2">
    <source>
        <dbReference type="Pfam" id="PF06985"/>
    </source>
</evidence>
<evidence type="ECO:0000313" key="3">
    <source>
        <dbReference type="EMBL" id="KAF2812402.1"/>
    </source>
</evidence>
<evidence type="ECO:0000256" key="1">
    <source>
        <dbReference type="SAM" id="MobiDB-lite"/>
    </source>
</evidence>
<feature type="domain" description="Heterokaryon incompatibility" evidence="2">
    <location>
        <begin position="99"/>
        <end position="262"/>
    </location>
</feature>
<dbReference type="PANTHER" id="PTHR24148">
    <property type="entry name" value="ANKYRIN REPEAT DOMAIN-CONTAINING PROTEIN 39 HOMOLOG-RELATED"/>
    <property type="match status" value="1"/>
</dbReference>
<feature type="region of interest" description="Disordered" evidence="1">
    <location>
        <begin position="773"/>
        <end position="824"/>
    </location>
</feature>
<dbReference type="Pfam" id="PF06985">
    <property type="entry name" value="HET"/>
    <property type="match status" value="1"/>
</dbReference>
<evidence type="ECO:0000313" key="5">
    <source>
        <dbReference type="RefSeq" id="XP_033579366.1"/>
    </source>
</evidence>
<reference evidence="3 5" key="1">
    <citation type="journal article" date="2020" name="Stud. Mycol.">
        <title>101 Dothideomycetes genomes: a test case for predicting lifestyles and emergence of pathogens.</title>
        <authorList>
            <person name="Haridas S."/>
            <person name="Albert R."/>
            <person name="Binder M."/>
            <person name="Bloem J."/>
            <person name="Labutti K."/>
            <person name="Salamov A."/>
            <person name="Andreopoulos B."/>
            <person name="Baker S."/>
            <person name="Barry K."/>
            <person name="Bills G."/>
            <person name="Bluhm B."/>
            <person name="Cannon C."/>
            <person name="Castanera R."/>
            <person name="Culley D."/>
            <person name="Daum C."/>
            <person name="Ezra D."/>
            <person name="Gonzalez J."/>
            <person name="Henrissat B."/>
            <person name="Kuo A."/>
            <person name="Liang C."/>
            <person name="Lipzen A."/>
            <person name="Lutzoni F."/>
            <person name="Magnuson J."/>
            <person name="Mondo S."/>
            <person name="Nolan M."/>
            <person name="Ohm R."/>
            <person name="Pangilinan J."/>
            <person name="Park H.-J."/>
            <person name="Ramirez L."/>
            <person name="Alfaro M."/>
            <person name="Sun H."/>
            <person name="Tritt A."/>
            <person name="Yoshinaga Y."/>
            <person name="Zwiers L.-H."/>
            <person name="Turgeon B."/>
            <person name="Goodwin S."/>
            <person name="Spatafora J."/>
            <person name="Crous P."/>
            <person name="Grigoriev I."/>
        </authorList>
    </citation>
    <scope>NUCLEOTIDE SEQUENCE</scope>
    <source>
        <strain evidence="3 5">CBS 304.34</strain>
    </source>
</reference>
<organism evidence="3">
    <name type="scientific">Mytilinidion resinicola</name>
    <dbReference type="NCBI Taxonomy" id="574789"/>
    <lineage>
        <taxon>Eukaryota</taxon>
        <taxon>Fungi</taxon>
        <taxon>Dikarya</taxon>
        <taxon>Ascomycota</taxon>
        <taxon>Pezizomycotina</taxon>
        <taxon>Dothideomycetes</taxon>
        <taxon>Pleosporomycetidae</taxon>
        <taxon>Mytilinidiales</taxon>
        <taxon>Mytilinidiaceae</taxon>
        <taxon>Mytilinidion</taxon>
    </lineage>
</organism>
<dbReference type="EMBL" id="MU003697">
    <property type="protein sequence ID" value="KAF2812402.1"/>
    <property type="molecule type" value="Genomic_DNA"/>
</dbReference>
<feature type="compositionally biased region" description="Polar residues" evidence="1">
    <location>
        <begin position="775"/>
        <end position="802"/>
    </location>
</feature>
<proteinExistence type="predicted"/>
<dbReference type="AlphaFoldDB" id="A0A6A6YTZ5"/>
<reference evidence="5" key="3">
    <citation type="submission" date="2025-04" db="UniProtKB">
        <authorList>
            <consortium name="RefSeq"/>
        </authorList>
    </citation>
    <scope>IDENTIFICATION</scope>
    <source>
        <strain evidence="5">CBS 304.34</strain>
    </source>
</reference>
<dbReference type="OrthoDB" id="3477286at2759"/>
<protein>
    <recommendedName>
        <fullName evidence="2">Heterokaryon incompatibility domain-containing protein</fullName>
    </recommendedName>
</protein>
<dbReference type="InterPro" id="IPR010730">
    <property type="entry name" value="HET"/>
</dbReference>
<dbReference type="InterPro" id="IPR052895">
    <property type="entry name" value="HetReg/Transcr_Mod"/>
</dbReference>
<reference evidence="5" key="2">
    <citation type="submission" date="2020-04" db="EMBL/GenBank/DDBJ databases">
        <authorList>
            <consortium name="NCBI Genome Project"/>
        </authorList>
    </citation>
    <scope>NUCLEOTIDE SEQUENCE</scope>
    <source>
        <strain evidence="5">CBS 304.34</strain>
    </source>
</reference>
<dbReference type="PANTHER" id="PTHR24148:SF64">
    <property type="entry name" value="HETEROKARYON INCOMPATIBILITY DOMAIN-CONTAINING PROTEIN"/>
    <property type="match status" value="1"/>
</dbReference>
<feature type="compositionally biased region" description="Polar residues" evidence="1">
    <location>
        <begin position="731"/>
        <end position="748"/>
    </location>
</feature>
<keyword evidence="4" id="KW-1185">Reference proteome</keyword>
<name>A0A6A6YTZ5_9PEZI</name>
<gene>
    <name evidence="3 5" type="ORF">BDZ99DRAFT_558352</name>
</gene>
<dbReference type="RefSeq" id="XP_033579366.1">
    <property type="nucleotide sequence ID" value="XM_033727231.1"/>
</dbReference>
<sequence>MNSELFFNPQDVILEPLEEHDVESVRVSRLKPVGFRQPSDLLDKITHGVKGLTVSRSFAHTYWRLPPRNIRVLLLRRGKNNDVLQLDLVRAPLDNLPDYEALSYEWGDSPAVNPIILRDFTTLVTERYTNARSRLQFLLFRIVGTRTLIGKNLFDALRAIRKTDRHVKIWVDALCINQRDLSEKTEQISKYMSEIYNRALNVRIWLGGASERSDIAMDFVKELVQFEELKGIFHREESLQKWAALIELMRSRWFSRRWVIQELSLARSASVYCGTKAVHWDDFADAISVFMEKLPMVRSEFQSAEKIKIKAEGLNAVEAFGARALVKTTSPGNLLQKGNDGSIMERKKTMEELVSSLISFESQDARDTVYALLAIARNQERNRKALQPDYNKSLLEVYTEFVRLCIDTSASLDIICRHWAPVNTTLIIKQPKGENLRFDTTLPSWIQNLNASAFGTPDKIFRGRKNADSLVGLQRIYNASGKHTAETAEFAQRTQQRSSNPPLPEGVELTETYDGTLTVQGLVLGSITALSPRMIPGILPNEVIAMGGWDYSLQDKELTVDSIPDKLWRTLVANKDPEGQPPEGVYRRSCVFILQREDVNGDVRMTELMNDPECPEQVVSFLKRVQDVTWNRKVFIGGEYGELFGLVPKKAKEGDLICVLYGCSVPVVLRPVKEKPLLGQRVDPQSAENYLASYRTVGRRRASTTSKSVKVDTAASTTADRDDFFIPFSQPRESGPSTETSSPANPWTEQPWAAQADILSPILETEQLIPVDLPASSTNGYQSNGGQPNGSQRDPNTNSPPTSAVDYSDLGSASQPSQPEPNAPTYYELIGECYVNGKMDGEVCDIEAYTKTLQRFVLV</sequence>
<dbReference type="GeneID" id="54468124"/>
<accession>A0A6A6YTZ5</accession>
<evidence type="ECO:0000313" key="4">
    <source>
        <dbReference type="Proteomes" id="UP000504636"/>
    </source>
</evidence>